<dbReference type="RefSeq" id="WP_032074508.1">
    <property type="nucleotide sequence ID" value="NZ_CP008742.1"/>
</dbReference>
<evidence type="ECO:0000313" key="1">
    <source>
        <dbReference type="EMBL" id="ARD13740.1"/>
    </source>
</evidence>
<accession>A0ABC8BH76</accession>
<dbReference type="AlphaFoldDB" id="A0ABC8BH76"/>
<reference evidence="1 2" key="1">
    <citation type="journal article" date="2010" name="Environ. Microbiol.">
        <title>Annotation and overview of the Pseudomonas savastanoi pv. savastanoi NCPPB 3335 draft genome reveals the virulence gene complement of a tumour-inducing pathogen of woody hosts.</title>
        <authorList>
            <person name="Rodriguez-Palenzuela P."/>
            <person name="Matas I.M."/>
            <person name="Murillo J."/>
            <person name="Lopez-Solanilla E."/>
            <person name="Bardaji L."/>
            <person name="Perez-Martinez I."/>
            <person name="Rodriguez-Moskera M.E."/>
            <person name="Penyalver R."/>
            <person name="Lopez M.M."/>
            <person name="Quesada J.M."/>
            <person name="Biehl B.S."/>
            <person name="Perna N.T."/>
            <person name="Glasner J.D."/>
            <person name="Cabot E.L."/>
            <person name="Neeno-Eckwall E."/>
            <person name="Ramos C."/>
        </authorList>
    </citation>
    <scope>NUCLEOTIDE SEQUENCE [LARGE SCALE GENOMIC DNA]</scope>
    <source>
        <strain evidence="1 2">NCPPB 3335</strain>
    </source>
</reference>
<dbReference type="Proteomes" id="UP000005729">
    <property type="component" value="Chromosome"/>
</dbReference>
<dbReference type="EMBL" id="CP008742">
    <property type="protein sequence ID" value="ARD13740.1"/>
    <property type="molecule type" value="Genomic_DNA"/>
</dbReference>
<organism evidence="1 2">
    <name type="scientific">Pseudomonas savastanoi pv. savastanoi NCPPB 3335</name>
    <dbReference type="NCBI Taxonomy" id="693985"/>
    <lineage>
        <taxon>Bacteria</taxon>
        <taxon>Pseudomonadati</taxon>
        <taxon>Pseudomonadota</taxon>
        <taxon>Gammaproteobacteria</taxon>
        <taxon>Pseudomonadales</taxon>
        <taxon>Pseudomonadaceae</taxon>
        <taxon>Pseudomonas</taxon>
    </lineage>
</organism>
<name>A0ABC8BH76_PSESS</name>
<sequence>MTTPPTVPNAVHEAAKTQFRLAITGYLFEPELCGFCLTGRVFLDQKERFRPGRLIRTSAVEEFVEQCGYTLAATWSGSVYVLVAEDGPWVFAFPEGRWNGASTDC</sequence>
<evidence type="ECO:0000313" key="2">
    <source>
        <dbReference type="Proteomes" id="UP000005729"/>
    </source>
</evidence>
<gene>
    <name evidence="1" type="ORF">PSA3335_23450</name>
</gene>
<protein>
    <submittedName>
        <fullName evidence="1">Uncharacterized protein</fullName>
    </submittedName>
</protein>
<proteinExistence type="predicted"/>
<dbReference type="KEGG" id="psav:PSA3335_23450"/>